<feature type="transmembrane region" description="Helical" evidence="8">
    <location>
        <begin position="63"/>
        <end position="85"/>
    </location>
</feature>
<dbReference type="GO" id="GO:0016746">
    <property type="term" value="F:acyltransferase activity"/>
    <property type="evidence" value="ECO:0007669"/>
    <property type="project" value="UniProtKB-KW"/>
</dbReference>
<dbReference type="GO" id="GO:0036149">
    <property type="term" value="P:phosphatidylinositol acyl-chain remodeling"/>
    <property type="evidence" value="ECO:0007669"/>
    <property type="project" value="TreeGrafter"/>
</dbReference>
<evidence type="ECO:0000256" key="4">
    <source>
        <dbReference type="ARBA" id="ARBA00023209"/>
    </source>
</evidence>
<sequence length="425" mass="48976">MYLRMVGSYEKHGHSGMAVSMRGLYFVVTLFLGSLFGSVFMLGPFLPIMLLSPAWYRWLTDRIVATWLTLPVALLELVFKVKVVITGDGFVPGERSVIIMNHRTRLDWMFLWCCLLRYSYLRLEKICLKAALKAVPGFGWAMQVAAFIFIHRRWEDDRRHVENMLEYFCDIREPLQLLIFPEGTDLTENTRARSDKFAEKNGFPKYEYVLHPRTTGFTFIVDTLRKGDNLDAIHDITVAYPKNIPQTERHLVLGLFPREIHFHVRRYPVSCLPDSGEELQAWCQERWVEKEARLREFYTGDRCFDALGRSRIPPCKTEQRVTLIKVASLLYWTAFIALSCVGLVLSAHLRAYFLLMVLFFLGQQRAVGGLELLELACHRHWAGGRGQGRGREGTVRRGRFRRKTADVSGEGEEEEEEEGGGGLRG</sequence>
<keyword evidence="8" id="KW-1133">Transmembrane helix</keyword>
<keyword evidence="2" id="KW-0444">Lipid biosynthesis</keyword>
<feature type="transmembrane region" description="Helical" evidence="8">
    <location>
        <begin position="326"/>
        <end position="345"/>
    </location>
</feature>
<accession>A0A9Q1ELE7</accession>
<dbReference type="EMBL" id="JAINUF010000015">
    <property type="protein sequence ID" value="KAJ8340977.1"/>
    <property type="molecule type" value="Genomic_DNA"/>
</dbReference>
<dbReference type="PANTHER" id="PTHR10983">
    <property type="entry name" value="1-ACYLGLYCEROL-3-PHOSPHATE ACYLTRANSFERASE-RELATED"/>
    <property type="match status" value="1"/>
</dbReference>
<dbReference type="SUPFAM" id="SSF69593">
    <property type="entry name" value="Glycerol-3-phosphate (1)-acyltransferase"/>
    <property type="match status" value="1"/>
</dbReference>
<evidence type="ECO:0000256" key="5">
    <source>
        <dbReference type="ARBA" id="ARBA00023264"/>
    </source>
</evidence>
<keyword evidence="3" id="KW-0808">Transferase</keyword>
<dbReference type="Proteomes" id="UP001152622">
    <property type="component" value="Chromosome 15"/>
</dbReference>
<keyword evidence="11" id="KW-1185">Reference proteome</keyword>
<feature type="compositionally biased region" description="Acidic residues" evidence="7">
    <location>
        <begin position="409"/>
        <end position="419"/>
    </location>
</feature>
<keyword evidence="5" id="KW-1208">Phospholipid metabolism</keyword>
<protein>
    <recommendedName>
        <fullName evidence="9">Phospholipid/glycerol acyltransferase domain-containing protein</fullName>
    </recommendedName>
</protein>
<evidence type="ECO:0000256" key="3">
    <source>
        <dbReference type="ARBA" id="ARBA00022679"/>
    </source>
</evidence>
<evidence type="ECO:0000259" key="9">
    <source>
        <dbReference type="SMART" id="SM00563"/>
    </source>
</evidence>
<name>A0A9Q1ELE7_SYNKA</name>
<keyword evidence="6" id="KW-0012">Acyltransferase</keyword>
<evidence type="ECO:0000256" key="8">
    <source>
        <dbReference type="SAM" id="Phobius"/>
    </source>
</evidence>
<evidence type="ECO:0000256" key="2">
    <source>
        <dbReference type="ARBA" id="ARBA00022516"/>
    </source>
</evidence>
<evidence type="ECO:0000313" key="10">
    <source>
        <dbReference type="EMBL" id="KAJ8340977.1"/>
    </source>
</evidence>
<dbReference type="InterPro" id="IPR032098">
    <property type="entry name" value="Acyltransf_C"/>
</dbReference>
<keyword evidence="4" id="KW-0594">Phospholipid biosynthesis</keyword>
<keyword evidence="8" id="KW-0472">Membrane</keyword>
<dbReference type="SMART" id="SM00563">
    <property type="entry name" value="PlsC"/>
    <property type="match status" value="1"/>
</dbReference>
<dbReference type="PANTHER" id="PTHR10983:SF16">
    <property type="entry name" value="LYSOCARDIOLIPIN ACYLTRANSFERASE 1"/>
    <property type="match status" value="1"/>
</dbReference>
<evidence type="ECO:0000256" key="6">
    <source>
        <dbReference type="ARBA" id="ARBA00023315"/>
    </source>
</evidence>
<proteinExistence type="inferred from homology"/>
<feature type="transmembrane region" description="Helical" evidence="8">
    <location>
        <begin position="21"/>
        <end position="43"/>
    </location>
</feature>
<evidence type="ECO:0000256" key="1">
    <source>
        <dbReference type="ARBA" id="ARBA00008655"/>
    </source>
</evidence>
<keyword evidence="4" id="KW-0443">Lipid metabolism</keyword>
<evidence type="ECO:0000256" key="7">
    <source>
        <dbReference type="SAM" id="MobiDB-lite"/>
    </source>
</evidence>
<comment type="similarity">
    <text evidence="1">Belongs to the 1-acyl-sn-glycerol-3-phosphate acyltransferase family.</text>
</comment>
<feature type="region of interest" description="Disordered" evidence="7">
    <location>
        <begin position="383"/>
        <end position="425"/>
    </location>
</feature>
<gene>
    <name evidence="10" type="ORF">SKAU_G00332680</name>
</gene>
<keyword evidence="8" id="KW-0812">Transmembrane</keyword>
<dbReference type="Pfam" id="PF01553">
    <property type="entry name" value="Acyltransferase"/>
    <property type="match status" value="1"/>
</dbReference>
<dbReference type="GO" id="GO:0008654">
    <property type="term" value="P:phospholipid biosynthetic process"/>
    <property type="evidence" value="ECO:0007669"/>
    <property type="project" value="UniProtKB-KW"/>
</dbReference>
<reference evidence="10" key="1">
    <citation type="journal article" date="2023" name="Science">
        <title>Genome structures resolve the early diversification of teleost fishes.</title>
        <authorList>
            <person name="Parey E."/>
            <person name="Louis A."/>
            <person name="Montfort J."/>
            <person name="Bouchez O."/>
            <person name="Roques C."/>
            <person name="Iampietro C."/>
            <person name="Lluch J."/>
            <person name="Castinel A."/>
            <person name="Donnadieu C."/>
            <person name="Desvignes T."/>
            <person name="Floi Bucao C."/>
            <person name="Jouanno E."/>
            <person name="Wen M."/>
            <person name="Mejri S."/>
            <person name="Dirks R."/>
            <person name="Jansen H."/>
            <person name="Henkel C."/>
            <person name="Chen W.J."/>
            <person name="Zahm M."/>
            <person name="Cabau C."/>
            <person name="Klopp C."/>
            <person name="Thompson A.W."/>
            <person name="Robinson-Rechavi M."/>
            <person name="Braasch I."/>
            <person name="Lecointre G."/>
            <person name="Bobe J."/>
            <person name="Postlethwait J.H."/>
            <person name="Berthelot C."/>
            <person name="Roest Crollius H."/>
            <person name="Guiguen Y."/>
        </authorList>
    </citation>
    <scope>NUCLEOTIDE SEQUENCE</scope>
    <source>
        <strain evidence="10">WJC10195</strain>
    </source>
</reference>
<dbReference type="AlphaFoldDB" id="A0A9Q1ELE7"/>
<dbReference type="CDD" id="cd07990">
    <property type="entry name" value="LPLAT_LCLAT1-like"/>
    <property type="match status" value="1"/>
</dbReference>
<organism evidence="10 11">
    <name type="scientific">Synaphobranchus kaupii</name>
    <name type="common">Kaup's arrowtooth eel</name>
    <dbReference type="NCBI Taxonomy" id="118154"/>
    <lineage>
        <taxon>Eukaryota</taxon>
        <taxon>Metazoa</taxon>
        <taxon>Chordata</taxon>
        <taxon>Craniata</taxon>
        <taxon>Vertebrata</taxon>
        <taxon>Euteleostomi</taxon>
        <taxon>Actinopterygii</taxon>
        <taxon>Neopterygii</taxon>
        <taxon>Teleostei</taxon>
        <taxon>Anguilliformes</taxon>
        <taxon>Synaphobranchidae</taxon>
        <taxon>Synaphobranchus</taxon>
    </lineage>
</organism>
<dbReference type="GO" id="GO:0005783">
    <property type="term" value="C:endoplasmic reticulum"/>
    <property type="evidence" value="ECO:0007669"/>
    <property type="project" value="TreeGrafter"/>
</dbReference>
<feature type="domain" description="Phospholipid/glycerol acyltransferase" evidence="9">
    <location>
        <begin position="96"/>
        <end position="218"/>
    </location>
</feature>
<evidence type="ECO:0000313" key="11">
    <source>
        <dbReference type="Proteomes" id="UP001152622"/>
    </source>
</evidence>
<dbReference type="InterPro" id="IPR002123">
    <property type="entry name" value="Plipid/glycerol_acylTrfase"/>
</dbReference>
<dbReference type="Pfam" id="PF16076">
    <property type="entry name" value="Acyltransf_C"/>
    <property type="match status" value="1"/>
</dbReference>
<comment type="caution">
    <text evidence="10">The sequence shown here is derived from an EMBL/GenBank/DDBJ whole genome shotgun (WGS) entry which is preliminary data.</text>
</comment>
<dbReference type="OrthoDB" id="186786at2759"/>